<sequence length="405" mass="46288">MTQIFKGNLGRDPVREARAEDDRSYLARLTDKLEDLVDESNWLHWAYKAVAYSYLAFILWLITFILPIQSNWSTPQQSDRVPVVYQSLEKCVCSEPEFVEELRLTSGSYFGHFRGFSKCNIRATDLYTPPAHRSLTEDGSSSYCHNRKSLLKAMSNGGRIGFEAPYTSRDCHYRWYSVAEICMILDRFGSIVFVGDHNLHTIYSGFNILLRQDLSTGALNSRDLHSTPDDLQRRNLQKYGRRQQHKEPLCLQPHTAQFSVSRISPGFIRDPESVQRQDPSGPKSNYKPVPIIYSISPSTTSQESAASTLLDLLKAAESSRRKTPMLWIGPSAAGHLEIKHRKGNQEIWDFDKHMELAAQARDIDVLKLWNMTVQADSWDGMRFGEKVAITQAMMLVNWLSRLESS</sequence>
<keyword evidence="3" id="KW-1185">Reference proteome</keyword>
<protein>
    <submittedName>
        <fullName evidence="2">Uncharacterized protein</fullName>
    </submittedName>
</protein>
<keyword evidence="1" id="KW-0812">Transmembrane</keyword>
<dbReference type="Proteomes" id="UP001358417">
    <property type="component" value="Unassembled WGS sequence"/>
</dbReference>
<evidence type="ECO:0000313" key="3">
    <source>
        <dbReference type="Proteomes" id="UP001358417"/>
    </source>
</evidence>
<dbReference type="AlphaFoldDB" id="A0AAV9MYG2"/>
<proteinExistence type="predicted"/>
<dbReference type="GeneID" id="89977138"/>
<accession>A0AAV9MYG2</accession>
<keyword evidence="1" id="KW-0472">Membrane</keyword>
<comment type="caution">
    <text evidence="2">The sequence shown here is derived from an EMBL/GenBank/DDBJ whole genome shotgun (WGS) entry which is preliminary data.</text>
</comment>
<evidence type="ECO:0000313" key="2">
    <source>
        <dbReference type="EMBL" id="KAK5045608.1"/>
    </source>
</evidence>
<dbReference type="EMBL" id="JAVRRD010000035">
    <property type="protein sequence ID" value="KAK5045608.1"/>
    <property type="molecule type" value="Genomic_DNA"/>
</dbReference>
<dbReference type="RefSeq" id="XP_064701226.1">
    <property type="nucleotide sequence ID" value="XM_064852519.1"/>
</dbReference>
<keyword evidence="1" id="KW-1133">Transmembrane helix</keyword>
<reference evidence="2 3" key="1">
    <citation type="submission" date="2023-08" db="EMBL/GenBank/DDBJ databases">
        <title>Black Yeasts Isolated from many extreme environments.</title>
        <authorList>
            <person name="Coleine C."/>
            <person name="Stajich J.E."/>
            <person name="Selbmann L."/>
        </authorList>
    </citation>
    <scope>NUCLEOTIDE SEQUENCE [LARGE SCALE GENOMIC DNA]</scope>
    <source>
        <strain evidence="2 3">CCFEE 5792</strain>
    </source>
</reference>
<gene>
    <name evidence="2" type="ORF">LTR84_008977</name>
</gene>
<feature type="transmembrane region" description="Helical" evidence="1">
    <location>
        <begin position="49"/>
        <end position="68"/>
    </location>
</feature>
<organism evidence="2 3">
    <name type="scientific">Exophiala bonariae</name>
    <dbReference type="NCBI Taxonomy" id="1690606"/>
    <lineage>
        <taxon>Eukaryota</taxon>
        <taxon>Fungi</taxon>
        <taxon>Dikarya</taxon>
        <taxon>Ascomycota</taxon>
        <taxon>Pezizomycotina</taxon>
        <taxon>Eurotiomycetes</taxon>
        <taxon>Chaetothyriomycetidae</taxon>
        <taxon>Chaetothyriales</taxon>
        <taxon>Herpotrichiellaceae</taxon>
        <taxon>Exophiala</taxon>
    </lineage>
</organism>
<name>A0AAV9MYG2_9EURO</name>
<evidence type="ECO:0000256" key="1">
    <source>
        <dbReference type="SAM" id="Phobius"/>
    </source>
</evidence>